<protein>
    <recommendedName>
        <fullName evidence="1">Cupin type-2 domain-containing protein</fullName>
    </recommendedName>
</protein>
<proteinExistence type="predicted"/>
<evidence type="ECO:0000259" key="1">
    <source>
        <dbReference type="Pfam" id="PF07883"/>
    </source>
</evidence>
<dbReference type="Proteomes" id="UP000305948">
    <property type="component" value="Unassembled WGS sequence"/>
</dbReference>
<feature type="domain" description="Cupin type-2" evidence="1">
    <location>
        <begin position="75"/>
        <end position="121"/>
    </location>
</feature>
<dbReference type="InterPro" id="IPR011051">
    <property type="entry name" value="RmlC_Cupin_sf"/>
</dbReference>
<accession>A0A5C3NJ62</accession>
<dbReference type="SUPFAM" id="SSF51182">
    <property type="entry name" value="RmlC-like cupins"/>
    <property type="match status" value="1"/>
</dbReference>
<name>A0A5C3NJ62_9AGAM</name>
<dbReference type="Gene3D" id="2.60.120.10">
    <property type="entry name" value="Jelly Rolls"/>
    <property type="match status" value="1"/>
</dbReference>
<gene>
    <name evidence="2" type="ORF">OE88DRAFT_1730359</name>
</gene>
<dbReference type="EMBL" id="ML213503">
    <property type="protein sequence ID" value="TFK56927.1"/>
    <property type="molecule type" value="Genomic_DNA"/>
</dbReference>
<evidence type="ECO:0000313" key="3">
    <source>
        <dbReference type="Proteomes" id="UP000305948"/>
    </source>
</evidence>
<dbReference type="InterPro" id="IPR014710">
    <property type="entry name" value="RmlC-like_jellyroll"/>
</dbReference>
<dbReference type="InterPro" id="IPR013096">
    <property type="entry name" value="Cupin_2"/>
</dbReference>
<dbReference type="AlphaFoldDB" id="A0A5C3NJ62"/>
<dbReference type="Pfam" id="PF07883">
    <property type="entry name" value="Cupin_2"/>
    <property type="match status" value="1"/>
</dbReference>
<dbReference type="CDD" id="cd02208">
    <property type="entry name" value="cupin_RmlC-like"/>
    <property type="match status" value="1"/>
</dbReference>
<reference evidence="2 3" key="1">
    <citation type="journal article" date="2019" name="Nat. Ecol. Evol.">
        <title>Megaphylogeny resolves global patterns of mushroom evolution.</title>
        <authorList>
            <person name="Varga T."/>
            <person name="Krizsan K."/>
            <person name="Foldi C."/>
            <person name="Dima B."/>
            <person name="Sanchez-Garcia M."/>
            <person name="Sanchez-Ramirez S."/>
            <person name="Szollosi G.J."/>
            <person name="Szarkandi J.G."/>
            <person name="Papp V."/>
            <person name="Albert L."/>
            <person name="Andreopoulos W."/>
            <person name="Angelini C."/>
            <person name="Antonin V."/>
            <person name="Barry K.W."/>
            <person name="Bougher N.L."/>
            <person name="Buchanan P."/>
            <person name="Buyck B."/>
            <person name="Bense V."/>
            <person name="Catcheside P."/>
            <person name="Chovatia M."/>
            <person name="Cooper J."/>
            <person name="Damon W."/>
            <person name="Desjardin D."/>
            <person name="Finy P."/>
            <person name="Geml J."/>
            <person name="Haridas S."/>
            <person name="Hughes K."/>
            <person name="Justo A."/>
            <person name="Karasinski D."/>
            <person name="Kautmanova I."/>
            <person name="Kiss B."/>
            <person name="Kocsube S."/>
            <person name="Kotiranta H."/>
            <person name="LaButti K.M."/>
            <person name="Lechner B.E."/>
            <person name="Liimatainen K."/>
            <person name="Lipzen A."/>
            <person name="Lukacs Z."/>
            <person name="Mihaltcheva S."/>
            <person name="Morgado L.N."/>
            <person name="Niskanen T."/>
            <person name="Noordeloos M.E."/>
            <person name="Ohm R.A."/>
            <person name="Ortiz-Santana B."/>
            <person name="Ovrebo C."/>
            <person name="Racz N."/>
            <person name="Riley R."/>
            <person name="Savchenko A."/>
            <person name="Shiryaev A."/>
            <person name="Soop K."/>
            <person name="Spirin V."/>
            <person name="Szebenyi C."/>
            <person name="Tomsovsky M."/>
            <person name="Tulloss R.E."/>
            <person name="Uehling J."/>
            <person name="Grigoriev I.V."/>
            <person name="Vagvolgyi C."/>
            <person name="Papp T."/>
            <person name="Martin F.M."/>
            <person name="Miettinen O."/>
            <person name="Hibbett D.S."/>
            <person name="Nagy L.G."/>
        </authorList>
    </citation>
    <scope>NUCLEOTIDE SEQUENCE [LARGE SCALE GENOMIC DNA]</scope>
    <source>
        <strain evidence="2 3">OMC1185</strain>
    </source>
</reference>
<organism evidence="2 3">
    <name type="scientific">Heliocybe sulcata</name>
    <dbReference type="NCBI Taxonomy" id="5364"/>
    <lineage>
        <taxon>Eukaryota</taxon>
        <taxon>Fungi</taxon>
        <taxon>Dikarya</taxon>
        <taxon>Basidiomycota</taxon>
        <taxon>Agaricomycotina</taxon>
        <taxon>Agaricomycetes</taxon>
        <taxon>Gloeophyllales</taxon>
        <taxon>Gloeophyllaceae</taxon>
        <taxon>Heliocybe</taxon>
    </lineage>
</organism>
<keyword evidence="3" id="KW-1185">Reference proteome</keyword>
<dbReference type="OrthoDB" id="9976870at2759"/>
<dbReference type="STRING" id="5364.A0A5C3NJ62"/>
<evidence type="ECO:0000313" key="2">
    <source>
        <dbReference type="EMBL" id="TFK56927.1"/>
    </source>
</evidence>
<sequence length="229" mass="26053">MFMLRLFKFVQDLLFPKVPLVPMKVDEDGYYVQFGGARRHKTIRMDEGEYTFRCEYNPKDPFISAGRETAAFPLLHWHRNQNEWFKVIQGRVGYVLNGKEGVVTEGTLVTLKSGDIHTFWVDPTNEDNVIMEFTVRPGRGLDEAWVDSFYGVINSCYEAKKPMSLLQAMVFCDEAISAPGNVPKPIGIFLSWLFGGIIGRLAGYKGIYPQYCKKNSVKVVDSKGQTEVM</sequence>